<dbReference type="InterPro" id="IPR020948">
    <property type="entry name" value="P_starv_induced_PsiE-like"/>
</dbReference>
<evidence type="ECO:0000256" key="3">
    <source>
        <dbReference type="ARBA" id="ARBA00021903"/>
    </source>
</evidence>
<keyword evidence="6 8" id="KW-1133">Transmembrane helix</keyword>
<dbReference type="PIRSF" id="PIRSF029598">
    <property type="entry name" value="PsiE"/>
    <property type="match status" value="1"/>
</dbReference>
<evidence type="ECO:0000256" key="6">
    <source>
        <dbReference type="ARBA" id="ARBA00022989"/>
    </source>
</evidence>
<dbReference type="AlphaFoldDB" id="A0A9X1XCP6"/>
<reference evidence="9" key="1">
    <citation type="submission" date="2021-09" db="EMBL/GenBank/DDBJ databases">
        <title>Genome analysis of Fictibacillus sp. KIGAM418 isolated from marine sediment.</title>
        <authorList>
            <person name="Seo M.-J."/>
            <person name="Cho E.-S."/>
            <person name="Hwang C.Y."/>
        </authorList>
    </citation>
    <scope>NUCLEOTIDE SEQUENCE</scope>
    <source>
        <strain evidence="9">KIGAM418</strain>
    </source>
</reference>
<dbReference type="InterPro" id="IPR009315">
    <property type="entry name" value="P_starv_induced_PsiE"/>
</dbReference>
<feature type="transmembrane region" description="Helical" evidence="8">
    <location>
        <begin position="85"/>
        <end position="103"/>
    </location>
</feature>
<dbReference type="PANTHER" id="PTHR37819">
    <property type="entry name" value="PROTEIN PSIE"/>
    <property type="match status" value="1"/>
</dbReference>
<evidence type="ECO:0000256" key="4">
    <source>
        <dbReference type="ARBA" id="ARBA00022475"/>
    </source>
</evidence>
<feature type="transmembrane region" description="Helical" evidence="8">
    <location>
        <begin position="20"/>
        <end position="45"/>
    </location>
</feature>
<feature type="transmembrane region" description="Helical" evidence="8">
    <location>
        <begin position="109"/>
        <end position="128"/>
    </location>
</feature>
<evidence type="ECO:0000256" key="7">
    <source>
        <dbReference type="ARBA" id="ARBA00023136"/>
    </source>
</evidence>
<sequence>MLEIILPEKWKTISNGLQKLLNLSLVLLGGMLVFFLFRELIYIFMDACTGNHNVHDILGKVLVFFLYFAFISMIVTYFSESHHFPLSYLLYIGITAGVRYIIVNNANPLGNFWLSIVILLLVISYIMLTPKGKRLKDTRRRIQ</sequence>
<evidence type="ECO:0000313" key="9">
    <source>
        <dbReference type="EMBL" id="MCK6258213.1"/>
    </source>
</evidence>
<evidence type="ECO:0000256" key="2">
    <source>
        <dbReference type="ARBA" id="ARBA00005632"/>
    </source>
</evidence>
<dbReference type="Proteomes" id="UP001139011">
    <property type="component" value="Unassembled WGS sequence"/>
</dbReference>
<evidence type="ECO:0000256" key="5">
    <source>
        <dbReference type="ARBA" id="ARBA00022692"/>
    </source>
</evidence>
<dbReference type="GO" id="GO:0016036">
    <property type="term" value="P:cellular response to phosphate starvation"/>
    <property type="evidence" value="ECO:0007669"/>
    <property type="project" value="InterPro"/>
</dbReference>
<dbReference type="RefSeq" id="WP_062236928.1">
    <property type="nucleotide sequence ID" value="NZ_JAIWJX010000002.1"/>
</dbReference>
<evidence type="ECO:0000313" key="10">
    <source>
        <dbReference type="Proteomes" id="UP001139011"/>
    </source>
</evidence>
<comment type="similarity">
    <text evidence="2">Belongs to the PsiE family.</text>
</comment>
<dbReference type="GO" id="GO:0005886">
    <property type="term" value="C:plasma membrane"/>
    <property type="evidence" value="ECO:0007669"/>
    <property type="project" value="UniProtKB-SubCell"/>
</dbReference>
<dbReference type="PANTHER" id="PTHR37819:SF1">
    <property type="entry name" value="PROTEIN PSIE"/>
    <property type="match status" value="1"/>
</dbReference>
<dbReference type="Pfam" id="PF06146">
    <property type="entry name" value="PsiE"/>
    <property type="match status" value="1"/>
</dbReference>
<keyword evidence="5 8" id="KW-0812">Transmembrane</keyword>
<comment type="subcellular location">
    <subcellularLocation>
        <location evidence="1">Cell inner membrane</location>
        <topology evidence="1">Multi-pass membrane protein</topology>
    </subcellularLocation>
</comment>
<dbReference type="EMBL" id="JAIWJX010000002">
    <property type="protein sequence ID" value="MCK6258213.1"/>
    <property type="molecule type" value="Genomic_DNA"/>
</dbReference>
<keyword evidence="7 8" id="KW-0472">Membrane</keyword>
<keyword evidence="10" id="KW-1185">Reference proteome</keyword>
<gene>
    <name evidence="9" type="ORF">LCY76_16690</name>
</gene>
<evidence type="ECO:0000256" key="1">
    <source>
        <dbReference type="ARBA" id="ARBA00004429"/>
    </source>
</evidence>
<organism evidence="9 10">
    <name type="scientific">Fictibacillus marinisediminis</name>
    <dbReference type="NCBI Taxonomy" id="2878389"/>
    <lineage>
        <taxon>Bacteria</taxon>
        <taxon>Bacillati</taxon>
        <taxon>Bacillota</taxon>
        <taxon>Bacilli</taxon>
        <taxon>Bacillales</taxon>
        <taxon>Fictibacillaceae</taxon>
        <taxon>Fictibacillus</taxon>
    </lineage>
</organism>
<evidence type="ECO:0000256" key="8">
    <source>
        <dbReference type="SAM" id="Phobius"/>
    </source>
</evidence>
<name>A0A9X1XCP6_9BACL</name>
<keyword evidence="4" id="KW-1003">Cell membrane</keyword>
<feature type="transmembrane region" description="Helical" evidence="8">
    <location>
        <begin position="57"/>
        <end position="78"/>
    </location>
</feature>
<comment type="caution">
    <text evidence="9">The sequence shown here is derived from an EMBL/GenBank/DDBJ whole genome shotgun (WGS) entry which is preliminary data.</text>
</comment>
<protein>
    <recommendedName>
        <fullName evidence="3">Protein PsiE</fullName>
    </recommendedName>
</protein>
<proteinExistence type="inferred from homology"/>
<accession>A0A9X1XCP6</accession>